<dbReference type="AlphaFoldDB" id="A0AAW1T941"/>
<gene>
    <name evidence="1" type="ORF">WJX84_001072</name>
</gene>
<sequence>MTHSDGPPTAMVQGSWTEKAHAAIEIIESMERTFTGTNPATSGPEGYAAASAAIDIAAGNDNIPTTLAEALAVIKMRSTLFT</sequence>
<comment type="caution">
    <text evidence="1">The sequence shown here is derived from an EMBL/GenBank/DDBJ whole genome shotgun (WGS) entry which is preliminary data.</text>
</comment>
<proteinExistence type="predicted"/>
<accession>A0AAW1T941</accession>
<reference evidence="1 2" key="1">
    <citation type="journal article" date="2024" name="Nat. Commun.">
        <title>Phylogenomics reveals the evolutionary origins of lichenization in chlorophyte algae.</title>
        <authorList>
            <person name="Puginier C."/>
            <person name="Libourel C."/>
            <person name="Otte J."/>
            <person name="Skaloud P."/>
            <person name="Haon M."/>
            <person name="Grisel S."/>
            <person name="Petersen M."/>
            <person name="Berrin J.G."/>
            <person name="Delaux P.M."/>
            <person name="Dal Grande F."/>
            <person name="Keller J."/>
        </authorList>
    </citation>
    <scope>NUCLEOTIDE SEQUENCE [LARGE SCALE GENOMIC DNA]</scope>
    <source>
        <strain evidence="1 2">SAG 2523</strain>
    </source>
</reference>
<name>A0AAW1T941_9CHLO</name>
<organism evidence="1 2">
    <name type="scientific">Apatococcus fuscideae</name>
    <dbReference type="NCBI Taxonomy" id="2026836"/>
    <lineage>
        <taxon>Eukaryota</taxon>
        <taxon>Viridiplantae</taxon>
        <taxon>Chlorophyta</taxon>
        <taxon>core chlorophytes</taxon>
        <taxon>Trebouxiophyceae</taxon>
        <taxon>Chlorellales</taxon>
        <taxon>Chlorellaceae</taxon>
        <taxon>Apatococcus</taxon>
    </lineage>
</organism>
<dbReference type="Proteomes" id="UP001485043">
    <property type="component" value="Unassembled WGS sequence"/>
</dbReference>
<keyword evidence="2" id="KW-1185">Reference proteome</keyword>
<evidence type="ECO:0000313" key="2">
    <source>
        <dbReference type="Proteomes" id="UP001485043"/>
    </source>
</evidence>
<protein>
    <submittedName>
        <fullName evidence="1">Uncharacterized protein</fullName>
    </submittedName>
</protein>
<dbReference type="EMBL" id="JALJOV010000259">
    <property type="protein sequence ID" value="KAK9865329.1"/>
    <property type="molecule type" value="Genomic_DNA"/>
</dbReference>
<evidence type="ECO:0000313" key="1">
    <source>
        <dbReference type="EMBL" id="KAK9865329.1"/>
    </source>
</evidence>